<gene>
    <name evidence="10" type="ORF">SAMN04489765_1480</name>
</gene>
<dbReference type="GO" id="GO:0005829">
    <property type="term" value="C:cytosol"/>
    <property type="evidence" value="ECO:0007669"/>
    <property type="project" value="TreeGrafter"/>
</dbReference>
<dbReference type="PRINTS" id="PR00714">
    <property type="entry name" value="MAN6PISMRASE"/>
</dbReference>
<keyword evidence="5 8" id="KW-0862">Zinc</keyword>
<organism evidence="10 11">
    <name type="scientific">Tsukamurella pulmonis</name>
    <dbReference type="NCBI Taxonomy" id="47312"/>
    <lineage>
        <taxon>Bacteria</taxon>
        <taxon>Bacillati</taxon>
        <taxon>Actinomycetota</taxon>
        <taxon>Actinomycetes</taxon>
        <taxon>Mycobacteriales</taxon>
        <taxon>Tsukamurellaceae</taxon>
        <taxon>Tsukamurella</taxon>
    </lineage>
</organism>
<feature type="binding site" evidence="8">
    <location>
        <position position="267"/>
    </location>
    <ligand>
        <name>Zn(2+)</name>
        <dbReference type="ChEBI" id="CHEBI:29105"/>
    </ligand>
</feature>
<reference evidence="11" key="1">
    <citation type="submission" date="2016-10" db="EMBL/GenBank/DDBJ databases">
        <authorList>
            <person name="Varghese N."/>
            <person name="Submissions S."/>
        </authorList>
    </citation>
    <scope>NUCLEOTIDE SEQUENCE [LARGE SCALE GENOMIC DNA]</scope>
    <source>
        <strain evidence="11">DSM 44142</strain>
    </source>
</reference>
<feature type="binding site" evidence="8">
    <location>
        <position position="102"/>
    </location>
    <ligand>
        <name>Zn(2+)</name>
        <dbReference type="ChEBI" id="CHEBI:29105"/>
    </ligand>
</feature>
<dbReference type="SUPFAM" id="SSF51182">
    <property type="entry name" value="RmlC-like cupins"/>
    <property type="match status" value="1"/>
</dbReference>
<dbReference type="GO" id="GO:0008270">
    <property type="term" value="F:zinc ion binding"/>
    <property type="evidence" value="ECO:0007669"/>
    <property type="project" value="InterPro"/>
</dbReference>
<evidence type="ECO:0000259" key="9">
    <source>
        <dbReference type="Pfam" id="PF20511"/>
    </source>
</evidence>
<comment type="similarity">
    <text evidence="2">Belongs to the mannose-6-phosphate isomerase type 1 family.</text>
</comment>
<dbReference type="CDD" id="cd07011">
    <property type="entry name" value="cupin_PMI_type_I_N"/>
    <property type="match status" value="1"/>
</dbReference>
<dbReference type="InterPro" id="IPR046457">
    <property type="entry name" value="PMI_typeI_cat"/>
</dbReference>
<dbReference type="Gene3D" id="1.10.441.10">
    <property type="entry name" value="Phosphomannose Isomerase, domain 2"/>
    <property type="match status" value="1"/>
</dbReference>
<evidence type="ECO:0000256" key="7">
    <source>
        <dbReference type="PIRSR" id="PIRSR001480-1"/>
    </source>
</evidence>
<dbReference type="Gene3D" id="2.60.120.10">
    <property type="entry name" value="Jelly Rolls"/>
    <property type="match status" value="2"/>
</dbReference>
<evidence type="ECO:0000313" key="11">
    <source>
        <dbReference type="Proteomes" id="UP000183053"/>
    </source>
</evidence>
<keyword evidence="11" id="KW-1185">Reference proteome</keyword>
<dbReference type="EMBL" id="FNLF01000002">
    <property type="protein sequence ID" value="SDQ70010.1"/>
    <property type="molecule type" value="Genomic_DNA"/>
</dbReference>
<keyword evidence="4 8" id="KW-0479">Metal-binding</keyword>
<dbReference type="PANTHER" id="PTHR10309:SF0">
    <property type="entry name" value="MANNOSE-6-PHOSPHATE ISOMERASE"/>
    <property type="match status" value="1"/>
</dbReference>
<protein>
    <recommendedName>
        <fullName evidence="3">mannose-6-phosphate isomerase</fullName>
        <ecNumber evidence="3">5.3.1.8</ecNumber>
    </recommendedName>
</protein>
<feature type="binding site" evidence="8">
    <location>
        <position position="100"/>
    </location>
    <ligand>
        <name>Zn(2+)</name>
        <dbReference type="ChEBI" id="CHEBI:29105"/>
    </ligand>
</feature>
<evidence type="ECO:0000256" key="6">
    <source>
        <dbReference type="ARBA" id="ARBA00023235"/>
    </source>
</evidence>
<dbReference type="OrthoDB" id="9792649at2"/>
<sequence length="414" mass="43939">MERIEGVIRPYAWGSRTVLATMQGRPVPSNHPEAELWFGAHPADPAKLYNAADTAPDGDLLSAITADLDGQLGSACRNEFGDRLPYLVKVLAADEPLSLQAHPSREQAEEGFARENAAGIPLDAPERNYRDAAHKPEVVVALSRFEALAGFRDPAVTVELLRVLAVPELDSYLGLLAGQPDSQGLRALVTTWITLPQPALAVLVPEVLAGCIRYLESGAERFKGEAQLALTLGERYPDDAGVLAALLLNRIVLEPGQALYLSAGNLHAYINGAAVEVMANSDNVLRGGLTPKHVDVPELLRVLDFTPRAPDELAPRTAAVGPEVVFSTPAPEFRVSRVRLDGTALTRAASVQLDARGPQLLVVTEGTLTVRGAGGPTLEVPAGSGLWMPASDPGVVVTAHSPATEFFRTLVGGH</sequence>
<dbReference type="PANTHER" id="PTHR10309">
    <property type="entry name" value="MANNOSE-6-PHOSPHATE ISOMERASE"/>
    <property type="match status" value="1"/>
</dbReference>
<dbReference type="GO" id="GO:0004476">
    <property type="term" value="F:mannose-6-phosphate isomerase activity"/>
    <property type="evidence" value="ECO:0007669"/>
    <property type="project" value="UniProtKB-EC"/>
</dbReference>
<dbReference type="GO" id="GO:0005975">
    <property type="term" value="P:carbohydrate metabolic process"/>
    <property type="evidence" value="ECO:0007669"/>
    <property type="project" value="InterPro"/>
</dbReference>
<dbReference type="Proteomes" id="UP000183053">
    <property type="component" value="Unassembled WGS sequence"/>
</dbReference>
<feature type="binding site" evidence="8">
    <location>
        <position position="137"/>
    </location>
    <ligand>
        <name>Zn(2+)</name>
        <dbReference type="ChEBI" id="CHEBI:29105"/>
    </ligand>
</feature>
<evidence type="ECO:0000256" key="5">
    <source>
        <dbReference type="ARBA" id="ARBA00022833"/>
    </source>
</evidence>
<dbReference type="AlphaFoldDB" id="A0A1H1D0U2"/>
<evidence type="ECO:0000256" key="8">
    <source>
        <dbReference type="PIRSR" id="PIRSR001480-2"/>
    </source>
</evidence>
<evidence type="ECO:0000256" key="3">
    <source>
        <dbReference type="ARBA" id="ARBA00011956"/>
    </source>
</evidence>
<name>A0A1H1D0U2_9ACTN</name>
<dbReference type="InterPro" id="IPR016305">
    <property type="entry name" value="Mannose-6-P_Isomerase"/>
</dbReference>
<dbReference type="Pfam" id="PF20511">
    <property type="entry name" value="PMI_typeI_cat"/>
    <property type="match status" value="1"/>
</dbReference>
<evidence type="ECO:0000256" key="2">
    <source>
        <dbReference type="ARBA" id="ARBA00010772"/>
    </source>
</evidence>
<proteinExistence type="inferred from homology"/>
<feature type="active site" evidence="7">
    <location>
        <position position="286"/>
    </location>
</feature>
<accession>A0A1H1D0U2</accession>
<dbReference type="EC" id="5.3.1.8" evidence="3"/>
<dbReference type="InterPro" id="IPR014710">
    <property type="entry name" value="RmlC-like_jellyroll"/>
</dbReference>
<comment type="catalytic activity">
    <reaction evidence="1">
        <text>D-mannose 6-phosphate = D-fructose 6-phosphate</text>
        <dbReference type="Rhea" id="RHEA:12356"/>
        <dbReference type="ChEBI" id="CHEBI:58735"/>
        <dbReference type="ChEBI" id="CHEBI:61527"/>
        <dbReference type="EC" id="5.3.1.8"/>
    </reaction>
</comment>
<evidence type="ECO:0000256" key="4">
    <source>
        <dbReference type="ARBA" id="ARBA00022723"/>
    </source>
</evidence>
<dbReference type="InterPro" id="IPR011051">
    <property type="entry name" value="RmlC_Cupin_sf"/>
</dbReference>
<evidence type="ECO:0000256" key="1">
    <source>
        <dbReference type="ARBA" id="ARBA00000757"/>
    </source>
</evidence>
<dbReference type="PIRSF" id="PIRSF001480">
    <property type="entry name" value="Mannose-6-phosphate_isomerase"/>
    <property type="match status" value="1"/>
</dbReference>
<dbReference type="InterPro" id="IPR001250">
    <property type="entry name" value="Man6P_Isoase-1"/>
</dbReference>
<dbReference type="STRING" id="47312.SAMN04489765_1480"/>
<feature type="domain" description="Phosphomannose isomerase type I catalytic" evidence="9">
    <location>
        <begin position="3"/>
        <end position="152"/>
    </location>
</feature>
<dbReference type="RefSeq" id="WP_068532453.1">
    <property type="nucleotide sequence ID" value="NZ_AP025457.1"/>
</dbReference>
<evidence type="ECO:0000313" key="10">
    <source>
        <dbReference type="EMBL" id="SDQ70010.1"/>
    </source>
</evidence>
<dbReference type="NCBIfam" id="TIGR00218">
    <property type="entry name" value="manA"/>
    <property type="match status" value="1"/>
</dbReference>
<keyword evidence="6 10" id="KW-0413">Isomerase</keyword>
<dbReference type="GO" id="GO:0009298">
    <property type="term" value="P:GDP-mannose biosynthetic process"/>
    <property type="evidence" value="ECO:0007669"/>
    <property type="project" value="InterPro"/>
</dbReference>
<comment type="cofactor">
    <cofactor evidence="8">
        <name>Zn(2+)</name>
        <dbReference type="ChEBI" id="CHEBI:29105"/>
    </cofactor>
    <text evidence="8">Binds 1 zinc ion per subunit.</text>
</comment>